<evidence type="ECO:0000256" key="7">
    <source>
        <dbReference type="ARBA" id="ARBA00022660"/>
    </source>
</evidence>
<keyword evidence="9" id="KW-1278">Translocase</keyword>
<feature type="transmembrane region" description="Helical" evidence="17">
    <location>
        <begin position="76"/>
        <end position="93"/>
    </location>
</feature>
<evidence type="ECO:0000256" key="3">
    <source>
        <dbReference type="ARBA" id="ARBA00009025"/>
    </source>
</evidence>
<feature type="transmembrane region" description="Helical" evidence="17">
    <location>
        <begin position="128"/>
        <end position="147"/>
    </location>
</feature>
<feature type="transmembrane region" description="Helical" evidence="17">
    <location>
        <begin position="231"/>
        <end position="249"/>
    </location>
</feature>
<dbReference type="PANTHER" id="PTHR43507:SF20">
    <property type="entry name" value="NADH-UBIQUINONE OXIDOREDUCTASE CHAIN 4"/>
    <property type="match status" value="1"/>
</dbReference>
<dbReference type="PRINTS" id="PR01437">
    <property type="entry name" value="NUOXDRDTASE4"/>
</dbReference>
<feature type="domain" description="NADH:quinone oxidoreductase/Mrp antiporter transmembrane" evidence="18">
    <location>
        <begin position="93"/>
        <end position="369"/>
    </location>
</feature>
<proteinExistence type="inferred from homology"/>
<dbReference type="GO" id="GO:0015990">
    <property type="term" value="P:electron transport coupled proton transport"/>
    <property type="evidence" value="ECO:0007669"/>
    <property type="project" value="TreeGrafter"/>
</dbReference>
<gene>
    <name evidence="19" type="primary">nad4</name>
</gene>
<organism evidence="19">
    <name type="scientific">Parachtes limbarae</name>
    <dbReference type="NCBI Taxonomy" id="1110490"/>
    <lineage>
        <taxon>Eukaryota</taxon>
        <taxon>Metazoa</taxon>
        <taxon>Ecdysozoa</taxon>
        <taxon>Arthropoda</taxon>
        <taxon>Chelicerata</taxon>
        <taxon>Arachnida</taxon>
        <taxon>Araneae</taxon>
        <taxon>Araneomorphae</taxon>
        <taxon>Haplogynae</taxon>
        <taxon>Dysderoidea</taxon>
        <taxon>Dysderidae</taxon>
        <taxon>Parachtes</taxon>
    </lineage>
</organism>
<keyword evidence="14 17" id="KW-0496">Mitochondrion</keyword>
<name>A0A516IMA2_9ARAC</name>
<dbReference type="InterPro" id="IPR003918">
    <property type="entry name" value="NADH_UbQ_OxRdtase"/>
</dbReference>
<evidence type="ECO:0000256" key="11">
    <source>
        <dbReference type="ARBA" id="ARBA00022989"/>
    </source>
</evidence>
<dbReference type="EMBL" id="MN052922">
    <property type="protein sequence ID" value="QDP17899.1"/>
    <property type="molecule type" value="Genomic_DNA"/>
</dbReference>
<evidence type="ECO:0000256" key="1">
    <source>
        <dbReference type="ARBA" id="ARBA00003257"/>
    </source>
</evidence>
<dbReference type="GO" id="GO:0003954">
    <property type="term" value="F:NADH dehydrogenase activity"/>
    <property type="evidence" value="ECO:0007669"/>
    <property type="project" value="TreeGrafter"/>
</dbReference>
<evidence type="ECO:0000256" key="17">
    <source>
        <dbReference type="RuleBase" id="RU003297"/>
    </source>
</evidence>
<keyword evidence="8 17" id="KW-0812">Transmembrane</keyword>
<protein>
    <recommendedName>
        <fullName evidence="5 17">NADH-ubiquinone oxidoreductase chain 4</fullName>
        <ecNumber evidence="4 17">7.1.1.2</ecNumber>
    </recommendedName>
</protein>
<feature type="transmembrane region" description="Helical" evidence="17">
    <location>
        <begin position="367"/>
        <end position="384"/>
    </location>
</feature>
<keyword evidence="10 17" id="KW-0249">Electron transport</keyword>
<comment type="subcellular location">
    <subcellularLocation>
        <location evidence="2 17">Mitochondrion membrane</location>
        <topology evidence="2 17">Multi-pass membrane protein</topology>
    </subcellularLocation>
</comment>
<dbReference type="AlphaFoldDB" id="A0A516IMA2"/>
<evidence type="ECO:0000256" key="13">
    <source>
        <dbReference type="ARBA" id="ARBA00023075"/>
    </source>
</evidence>
<evidence type="ECO:0000256" key="14">
    <source>
        <dbReference type="ARBA" id="ARBA00023128"/>
    </source>
</evidence>
<feature type="transmembrane region" description="Helical" evidence="17">
    <location>
        <begin position="47"/>
        <end position="69"/>
    </location>
</feature>
<keyword evidence="13 17" id="KW-0830">Ubiquinone</keyword>
<keyword evidence="7 17" id="KW-0679">Respiratory chain</keyword>
<sequence length="425" mass="48761">MLMMIPTWMLIKHQPMKLYTLSTIMIISILIIQMFKPPLLVMNSWMFMDSISMILNNLTIMIFMLIMMSSFNFTKISKLLIMITSIIIMMFMANDIMMFYMTFELALIPTFLLITIKSNQPERLQASLYMLIYTITASLPLLLMIIISLNNLNMTYLMNTNNQYSMGILFVLAFLVKMPMFSFHIWLPKAHVEAPMEGSMILAAILLKMGGYGLIRFLPLLKKSYLKISPWIISISLIGAMSTSFTCIYQKDLKALIAYSSVSHMALAICSNFSIKSSSNSATMMMLIGHGLTSSAMFFLVTIMYKFHHTRNIMSFKGLINTFPNMSFWWFLFTTMNIAAPPSINFFSETLIVSSSLNWNMSTSIPLTYSIILTASFSYLLYSMLNHSHTSLKSIFEFSTSKQFLSLFVHVSPLLLLMPKMEYMF</sequence>
<dbReference type="GO" id="GO:0031966">
    <property type="term" value="C:mitochondrial membrane"/>
    <property type="evidence" value="ECO:0007669"/>
    <property type="project" value="UniProtKB-SubCell"/>
</dbReference>
<evidence type="ECO:0000256" key="4">
    <source>
        <dbReference type="ARBA" id="ARBA00012944"/>
    </source>
</evidence>
<evidence type="ECO:0000313" key="19">
    <source>
        <dbReference type="EMBL" id="QDP17899.1"/>
    </source>
</evidence>
<dbReference type="GO" id="GO:0008137">
    <property type="term" value="F:NADH dehydrogenase (ubiquinone) activity"/>
    <property type="evidence" value="ECO:0007669"/>
    <property type="project" value="UniProtKB-UniRule"/>
</dbReference>
<accession>A0A516IMA2</accession>
<evidence type="ECO:0000256" key="2">
    <source>
        <dbReference type="ARBA" id="ARBA00004225"/>
    </source>
</evidence>
<feature type="transmembrane region" description="Helical" evidence="17">
    <location>
        <begin position="167"/>
        <end position="187"/>
    </location>
</feature>
<evidence type="ECO:0000256" key="12">
    <source>
        <dbReference type="ARBA" id="ARBA00023027"/>
    </source>
</evidence>
<dbReference type="EC" id="7.1.1.2" evidence="4 17"/>
<feature type="transmembrane region" description="Helical" evidence="17">
    <location>
        <begin position="18"/>
        <end position="35"/>
    </location>
</feature>
<keyword evidence="12 17" id="KW-0520">NAD</keyword>
<evidence type="ECO:0000256" key="9">
    <source>
        <dbReference type="ARBA" id="ARBA00022967"/>
    </source>
</evidence>
<evidence type="ECO:0000256" key="15">
    <source>
        <dbReference type="ARBA" id="ARBA00023136"/>
    </source>
</evidence>
<keyword evidence="15 17" id="KW-0472">Membrane</keyword>
<dbReference type="PANTHER" id="PTHR43507">
    <property type="entry name" value="NADH-UBIQUINONE OXIDOREDUCTASE CHAIN 4"/>
    <property type="match status" value="1"/>
</dbReference>
<reference evidence="19" key="1">
    <citation type="journal article" date="2019" name="BMC Genomics">
        <title>Arm-less mitochondrial tRNAs conserved for over 30 millions of years in spiders.</title>
        <authorList>
            <person name="Pons J."/>
            <person name="Bover P."/>
            <person name="Bidegaray-Batista L."/>
            <person name="Arnedo M."/>
        </authorList>
    </citation>
    <scope>NUCLEOTIDE SEQUENCE</scope>
    <source>
        <strain evidence="19">K475</strain>
    </source>
</reference>
<evidence type="ECO:0000259" key="18">
    <source>
        <dbReference type="Pfam" id="PF00361"/>
    </source>
</evidence>
<evidence type="ECO:0000256" key="8">
    <source>
        <dbReference type="ARBA" id="ARBA00022692"/>
    </source>
</evidence>
<feature type="transmembrane region" description="Helical" evidence="17">
    <location>
        <begin position="199"/>
        <end position="219"/>
    </location>
</feature>
<evidence type="ECO:0000256" key="10">
    <source>
        <dbReference type="ARBA" id="ARBA00022982"/>
    </source>
</evidence>
<keyword evidence="11 17" id="KW-1133">Transmembrane helix</keyword>
<comment type="similarity">
    <text evidence="3 17">Belongs to the complex I subunit 4 family.</text>
</comment>
<dbReference type="Pfam" id="PF00361">
    <property type="entry name" value="Proton_antipo_M"/>
    <property type="match status" value="1"/>
</dbReference>
<dbReference type="GO" id="GO:0048039">
    <property type="term" value="F:ubiquinone binding"/>
    <property type="evidence" value="ECO:0007669"/>
    <property type="project" value="TreeGrafter"/>
</dbReference>
<dbReference type="GO" id="GO:0042773">
    <property type="term" value="P:ATP synthesis coupled electron transport"/>
    <property type="evidence" value="ECO:0007669"/>
    <property type="project" value="InterPro"/>
</dbReference>
<comment type="function">
    <text evidence="1">Core subunit of the mitochondrial membrane respiratory chain NADH dehydrogenase (Complex I) that is believed to belong to the minimal assembly required for catalysis. Complex I functions in the transfer of electrons from NADH to the respiratory chain. The immediate electron acceptor for the enzyme is believed to be ubiquinone.</text>
</comment>
<evidence type="ECO:0000256" key="5">
    <source>
        <dbReference type="ARBA" id="ARBA00021006"/>
    </source>
</evidence>
<dbReference type="InterPro" id="IPR001750">
    <property type="entry name" value="ND/Mrp_TM"/>
</dbReference>
<keyword evidence="6 17" id="KW-0813">Transport</keyword>
<geneLocation type="mitochondrion" evidence="19"/>
<feature type="transmembrane region" description="Helical" evidence="17">
    <location>
        <begin position="328"/>
        <end position="347"/>
    </location>
</feature>
<evidence type="ECO:0000256" key="16">
    <source>
        <dbReference type="ARBA" id="ARBA00049551"/>
    </source>
</evidence>
<evidence type="ECO:0000256" key="6">
    <source>
        <dbReference type="ARBA" id="ARBA00022448"/>
    </source>
</evidence>
<comment type="catalytic activity">
    <reaction evidence="16 17">
        <text>a ubiquinone + NADH + 5 H(+)(in) = a ubiquinol + NAD(+) + 4 H(+)(out)</text>
        <dbReference type="Rhea" id="RHEA:29091"/>
        <dbReference type="Rhea" id="RHEA-COMP:9565"/>
        <dbReference type="Rhea" id="RHEA-COMP:9566"/>
        <dbReference type="ChEBI" id="CHEBI:15378"/>
        <dbReference type="ChEBI" id="CHEBI:16389"/>
        <dbReference type="ChEBI" id="CHEBI:17976"/>
        <dbReference type="ChEBI" id="CHEBI:57540"/>
        <dbReference type="ChEBI" id="CHEBI:57945"/>
        <dbReference type="EC" id="7.1.1.2"/>
    </reaction>
</comment>
<feature type="transmembrane region" description="Helical" evidence="17">
    <location>
        <begin position="287"/>
        <end position="307"/>
    </location>
</feature>
<comment type="function">
    <text evidence="17">Core subunit of the mitochondrial membrane respiratory chain NADH dehydrogenase (Complex I) which catalyzes electron transfer from NADH through the respiratory chain, using ubiquinone as an electron acceptor. Essential for the catalytic activity and assembly of complex I.</text>
</comment>